<dbReference type="Gene3D" id="3.40.50.850">
    <property type="entry name" value="Isochorismatase-like"/>
    <property type="match status" value="1"/>
</dbReference>
<dbReference type="PANTHER" id="PTHR14119">
    <property type="entry name" value="HYDROLASE"/>
    <property type="match status" value="1"/>
</dbReference>
<keyword evidence="2" id="KW-0378">Hydrolase</keyword>
<dbReference type="InterPro" id="IPR036380">
    <property type="entry name" value="Isochorismatase-like_sf"/>
</dbReference>
<organism evidence="2 3">
    <name type="scientific">Acidiferrobacter thiooxydans</name>
    <dbReference type="NCBI Taxonomy" id="163359"/>
    <lineage>
        <taxon>Bacteria</taxon>
        <taxon>Pseudomonadati</taxon>
        <taxon>Pseudomonadota</taxon>
        <taxon>Gammaproteobacteria</taxon>
        <taxon>Acidiferrobacterales</taxon>
        <taxon>Acidiferrobacteraceae</taxon>
        <taxon>Acidiferrobacter</taxon>
    </lineage>
</organism>
<comment type="caution">
    <text evidence="2">The sequence shown here is derived from an EMBL/GenBank/DDBJ whole genome shotgun (WGS) entry which is preliminary data.</text>
</comment>
<dbReference type="PANTHER" id="PTHR14119:SF3">
    <property type="entry name" value="ISOCHORISMATASE DOMAIN-CONTAINING PROTEIN 2"/>
    <property type="match status" value="1"/>
</dbReference>
<evidence type="ECO:0000259" key="1">
    <source>
        <dbReference type="Pfam" id="PF00857"/>
    </source>
</evidence>
<proteinExistence type="predicted"/>
<evidence type="ECO:0000313" key="3">
    <source>
        <dbReference type="Proteomes" id="UP000253250"/>
    </source>
</evidence>
<reference evidence="2 3" key="1">
    <citation type="submission" date="2018-02" db="EMBL/GenBank/DDBJ databases">
        <title>Insights into the biology of acidophilic members of the Acidiferrobacteraceae family derived from comparative genomic analyses.</title>
        <authorList>
            <person name="Issotta F."/>
            <person name="Thyssen C."/>
            <person name="Mena C."/>
            <person name="Moya A."/>
            <person name="Bellenberg S."/>
            <person name="Sproer C."/>
            <person name="Covarrubias P.C."/>
            <person name="Sand W."/>
            <person name="Quatrini R."/>
            <person name="Vera M."/>
        </authorList>
    </citation>
    <scope>NUCLEOTIDE SEQUENCE [LARGE SCALE GENOMIC DNA]</scope>
    <source>
        <strain evidence="3">m-1</strain>
    </source>
</reference>
<dbReference type="Proteomes" id="UP000253250">
    <property type="component" value="Unassembled WGS sequence"/>
</dbReference>
<accession>A0A368HN53</accession>
<feature type="domain" description="Isochorismatase-like" evidence="1">
    <location>
        <begin position="6"/>
        <end position="136"/>
    </location>
</feature>
<dbReference type="EMBL" id="PSYR01000001">
    <property type="protein sequence ID" value="RCN59455.1"/>
    <property type="molecule type" value="Genomic_DNA"/>
</dbReference>
<dbReference type="InterPro" id="IPR000868">
    <property type="entry name" value="Isochorismatase-like_dom"/>
</dbReference>
<name>A0A368HN53_9GAMM</name>
<keyword evidence="3" id="KW-1185">Reference proteome</keyword>
<dbReference type="AlphaFoldDB" id="A0A368HN53"/>
<gene>
    <name evidence="2" type="ORF">C4900_00200</name>
</gene>
<sequence>MTPCSSHFLARIRLLAHAADALDIPVLVTRQYPRGLGPLLPELAEALPDSVPTFDKMTFSCCADRAISEALEGDRDQVLLAGIETHVCVLQTALDLAARGRHAYVITDACASRAPADHRQALARLSREGVRLASVESTVFEWLRDARHPQFRELARAIRDLPKTDSDS</sequence>
<dbReference type="SUPFAM" id="SSF52499">
    <property type="entry name" value="Isochorismatase-like hydrolases"/>
    <property type="match status" value="1"/>
</dbReference>
<dbReference type="OrthoDB" id="9796958at2"/>
<dbReference type="Pfam" id="PF00857">
    <property type="entry name" value="Isochorismatase"/>
    <property type="match status" value="1"/>
</dbReference>
<evidence type="ECO:0000313" key="2">
    <source>
        <dbReference type="EMBL" id="RCN59455.1"/>
    </source>
</evidence>
<protein>
    <submittedName>
        <fullName evidence="2">Hydrolase</fullName>
    </submittedName>
</protein>
<dbReference type="InterPro" id="IPR050993">
    <property type="entry name" value="Isochorismatase_domain"/>
</dbReference>
<dbReference type="GO" id="GO:0016787">
    <property type="term" value="F:hydrolase activity"/>
    <property type="evidence" value="ECO:0007669"/>
    <property type="project" value="UniProtKB-KW"/>
</dbReference>